<feature type="domain" description="3-hydroxyacyl-CoA dehydrogenase C-terminal" evidence="3">
    <location>
        <begin position="173"/>
        <end position="265"/>
    </location>
</feature>
<comment type="caution">
    <text evidence="4">The sequence shown here is derived from an EMBL/GenBank/DDBJ whole genome shotgun (WGS) entry which is preliminary data.</text>
</comment>
<protein>
    <recommendedName>
        <fullName evidence="3">3-hydroxyacyl-CoA dehydrogenase C-terminal domain-containing protein</fullName>
    </recommendedName>
</protein>
<dbReference type="SUPFAM" id="SSF48179">
    <property type="entry name" value="6-phosphogluconate dehydrogenase C-terminal domain-like"/>
    <property type="match status" value="1"/>
</dbReference>
<name>A0A179ISL6_HYDSH</name>
<dbReference type="EMBL" id="JXBB01000002">
    <property type="protein sequence ID" value="OAR05325.1"/>
    <property type="molecule type" value="Genomic_DNA"/>
</dbReference>
<dbReference type="Gene3D" id="3.40.50.720">
    <property type="entry name" value="NAD(P)-binding Rossmann-like Domain"/>
    <property type="match status" value="1"/>
</dbReference>
<gene>
    <name evidence="4" type="ORF">SA87_08140</name>
</gene>
<dbReference type="Pfam" id="PF00725">
    <property type="entry name" value="3HCDH"/>
    <property type="match status" value="1"/>
</dbReference>
<sequence length="272" mass="29087">MMTVDRVWLVGEGVLKAFWLDVLGRRGIAVEDGTAAVDGRPGGRRPGRGVALRSPGAGEAQLLSAPALIIDVENVDLRAKRRRLRRLGARLHPHGLLLTSAHAVSATEAAAWFGRPDAVVGYGAFPAYGTAPAVDLAAPLGADPSGITRAEAWLASIGVRTFRVGDEVGLAFPRVLAMIINEAAFALMEGVAAAEDIDRAMRLGTNYPEGPLAWADRIGLDEVQAVLRGLYRAFGEDRYRPAPIFRQLIAAGRLGRKAGHGFYAYTDEAKER</sequence>
<dbReference type="InterPro" id="IPR013328">
    <property type="entry name" value="6PGD_dom2"/>
</dbReference>
<dbReference type="PANTHER" id="PTHR48075:SF5">
    <property type="entry name" value="3-HYDROXYBUTYRYL-COA DEHYDROGENASE"/>
    <property type="match status" value="1"/>
</dbReference>
<dbReference type="PANTHER" id="PTHR48075">
    <property type="entry name" value="3-HYDROXYACYL-COA DEHYDROGENASE FAMILY PROTEIN"/>
    <property type="match status" value="1"/>
</dbReference>
<dbReference type="AlphaFoldDB" id="A0A179ISL6"/>
<dbReference type="GO" id="GO:0016616">
    <property type="term" value="F:oxidoreductase activity, acting on the CH-OH group of donors, NAD or NADP as acceptor"/>
    <property type="evidence" value="ECO:0007669"/>
    <property type="project" value="InterPro"/>
</dbReference>
<dbReference type="InterPro" id="IPR008927">
    <property type="entry name" value="6-PGluconate_DH-like_C_sf"/>
</dbReference>
<reference evidence="4 5" key="1">
    <citation type="submission" date="2015-09" db="EMBL/GenBank/DDBJ databases">
        <title>Draft genome sequence of Hydrogenibacillus schlegelii DSM 2000.</title>
        <authorList>
            <person name="Hemp J."/>
        </authorList>
    </citation>
    <scope>NUCLEOTIDE SEQUENCE [LARGE SCALE GENOMIC DNA]</scope>
    <source>
        <strain evidence="4 5">MA 48</strain>
    </source>
</reference>
<accession>A0A179ISL6</accession>
<dbReference type="STRING" id="1484.SA87_08140"/>
<evidence type="ECO:0000256" key="2">
    <source>
        <dbReference type="ARBA" id="ARBA00009463"/>
    </source>
</evidence>
<evidence type="ECO:0000313" key="4">
    <source>
        <dbReference type="EMBL" id="OAR05325.1"/>
    </source>
</evidence>
<dbReference type="GO" id="GO:0006631">
    <property type="term" value="P:fatty acid metabolic process"/>
    <property type="evidence" value="ECO:0007669"/>
    <property type="project" value="InterPro"/>
</dbReference>
<comment type="pathway">
    <text evidence="1">Lipid metabolism; butanoate metabolism.</text>
</comment>
<evidence type="ECO:0000259" key="3">
    <source>
        <dbReference type="Pfam" id="PF00725"/>
    </source>
</evidence>
<keyword evidence="5" id="KW-1185">Reference proteome</keyword>
<evidence type="ECO:0000256" key="1">
    <source>
        <dbReference type="ARBA" id="ARBA00005086"/>
    </source>
</evidence>
<dbReference type="Proteomes" id="UP000243024">
    <property type="component" value="Unassembled WGS sequence"/>
</dbReference>
<proteinExistence type="inferred from homology"/>
<dbReference type="Gene3D" id="1.10.1040.10">
    <property type="entry name" value="N-(1-d-carboxylethyl)-l-norvaline Dehydrogenase, domain 2"/>
    <property type="match status" value="1"/>
</dbReference>
<organism evidence="4 5">
    <name type="scientific">Hydrogenibacillus schlegelii</name>
    <name type="common">Bacillus schlegelii</name>
    <dbReference type="NCBI Taxonomy" id="1484"/>
    <lineage>
        <taxon>Bacteria</taxon>
        <taxon>Bacillati</taxon>
        <taxon>Bacillota</taxon>
        <taxon>Bacilli</taxon>
        <taxon>Bacillales</taxon>
        <taxon>Bacillales Family X. Incertae Sedis</taxon>
        <taxon>Hydrogenibacillus</taxon>
    </lineage>
</organism>
<comment type="similarity">
    <text evidence="2">Belongs to the 3-hydroxyacyl-CoA dehydrogenase family.</text>
</comment>
<dbReference type="InterPro" id="IPR006108">
    <property type="entry name" value="3HC_DH_C"/>
</dbReference>
<evidence type="ECO:0000313" key="5">
    <source>
        <dbReference type="Proteomes" id="UP000243024"/>
    </source>
</evidence>